<protein>
    <recommendedName>
        <fullName evidence="2">Peptidase M14 domain-containing protein</fullName>
    </recommendedName>
</protein>
<organism evidence="3 4">
    <name type="scientific">Mordavella massiliensis</name>
    <dbReference type="NCBI Taxonomy" id="1871024"/>
    <lineage>
        <taxon>Bacteria</taxon>
        <taxon>Bacillati</taxon>
        <taxon>Bacillota</taxon>
        <taxon>Clostridia</taxon>
        <taxon>Eubacteriales</taxon>
        <taxon>Clostridiaceae</taxon>
        <taxon>Mordavella</taxon>
    </lineage>
</organism>
<accession>A0A938X8M5</accession>
<gene>
    <name evidence="3" type="ORF">H6A20_02265</name>
</gene>
<dbReference type="Proteomes" id="UP000705508">
    <property type="component" value="Unassembled WGS sequence"/>
</dbReference>
<reference evidence="3" key="2">
    <citation type="journal article" date="2021" name="Sci. Rep.">
        <title>The distribution of antibiotic resistance genes in chicken gut microbiota commensals.</title>
        <authorList>
            <person name="Juricova H."/>
            <person name="Matiasovicova J."/>
            <person name="Kubasova T."/>
            <person name="Cejkova D."/>
            <person name="Rychlik I."/>
        </authorList>
    </citation>
    <scope>NUCLEOTIDE SEQUENCE</scope>
    <source>
        <strain evidence="3">An582</strain>
    </source>
</reference>
<dbReference type="AlphaFoldDB" id="A0A938X8M5"/>
<sequence length="1074" mass="121036">MSGKEKEEAVRRALVAGFYHEAARFPVYSAKEQPFVSAQAPQEAGGQEPPADWKAASDYPRELPETDLRAVKGLEKLFAKGRLLPDRNEDGLPDALAFRILLQADCSVHATAAACNLAFRFGMETTAFAGSLVTCLAPGEAVPADCHTVLVTEDEKTGVFYEEKDGFIHVTVSGRGEELESFTADLCSHFPLQPEGRTWSDVLTEIADGLSGRNADGELAAAVEAAADGAGVDAYVSPVLAARKDELKSHFPAVSFCNRKAKRQVYEKTYDIPWEKDVFLDVLKEKALPLMGPADEIRIEGALSEDRKVRSGLEEEIKEILAGRGISLAGCHVYCAYKQGYSWIEETVIPALKEKKAAKVEVAFRPFLPEGETKWKDEDGARPSYHNIGAGDPDAWYDLPIRFLQELYPAEDTLRRELGMEAGDVTFTTCEGEGSETYVCRGLDADGNEICTDTYRAAWGERPYLDEFPEMGKVHPATGYLRVWKNGELVLDERIRTDMEEVWDLFQADVIPDCRDYIEKKYPDGITADMQPFFAELRLEVNASEPDEKLLSREDMISSLDGLHEDMYFVGTDYFKNYGLQKSDELYDAPGLILPVLKKTEGKPYFKVTLSEPYGNASYLTCEGETRPVAEKQSTAYMTGIACEGGRTCVTVKTDASLARTKVLASLMEEGLTWCGNRISGADVIRFETPEGSCEAKIRPYEAPAKDRSITDIDLMEHQLIGYDDFMRIAGELRHVPGIDVYRTAVSYEGREVLAVEILPKDEGYVSRVKRITNHPSEYINARHHANEVSSTNAALILLKKILTEETYRDLPDKLNLILIPMENVDGAALHYELQKDNPYWKFHVARFNAIGKEFYRDYFTPGTIHTEAEAFLKVWMRLLPDIVVDNHGVPSHEWEQQFSGYTSPSYKGFWLPRSLLYGYYWYIRDPEYSGNVAVNKKMEDVIADAIGEEPEMTALNKEWTAQFEMFAHKWLPRMFPADYYKGMIDYWIPFDYQADHGYTSIRYPWITTVAYTSEVADETAQGEYLNLCARAHVKHDEATLAMLMGAEFVYEDSFKARGEELFAAHIRRRPMIV</sequence>
<evidence type="ECO:0000256" key="1">
    <source>
        <dbReference type="SAM" id="MobiDB-lite"/>
    </source>
</evidence>
<dbReference type="InterPro" id="IPR000834">
    <property type="entry name" value="Peptidase_M14"/>
</dbReference>
<feature type="region of interest" description="Disordered" evidence="1">
    <location>
        <begin position="36"/>
        <end position="57"/>
    </location>
</feature>
<dbReference type="GO" id="GO:0006508">
    <property type="term" value="P:proteolysis"/>
    <property type="evidence" value="ECO:0007669"/>
    <property type="project" value="InterPro"/>
</dbReference>
<evidence type="ECO:0000313" key="4">
    <source>
        <dbReference type="Proteomes" id="UP000705508"/>
    </source>
</evidence>
<dbReference type="SUPFAM" id="SSF53187">
    <property type="entry name" value="Zn-dependent exopeptidases"/>
    <property type="match status" value="1"/>
</dbReference>
<dbReference type="GO" id="GO:0008270">
    <property type="term" value="F:zinc ion binding"/>
    <property type="evidence" value="ECO:0007669"/>
    <property type="project" value="InterPro"/>
</dbReference>
<comment type="caution">
    <text evidence="3">The sequence shown here is derived from an EMBL/GenBank/DDBJ whole genome shotgun (WGS) entry which is preliminary data.</text>
</comment>
<name>A0A938X8M5_9CLOT</name>
<proteinExistence type="predicted"/>
<evidence type="ECO:0000259" key="2">
    <source>
        <dbReference type="Pfam" id="PF00246"/>
    </source>
</evidence>
<dbReference type="Gene3D" id="3.40.630.10">
    <property type="entry name" value="Zn peptidases"/>
    <property type="match status" value="1"/>
</dbReference>
<reference evidence="3" key="1">
    <citation type="submission" date="2020-08" db="EMBL/GenBank/DDBJ databases">
        <authorList>
            <person name="Cejkova D."/>
            <person name="Kubasova T."/>
            <person name="Jahodarova E."/>
            <person name="Rychlik I."/>
        </authorList>
    </citation>
    <scope>NUCLEOTIDE SEQUENCE</scope>
    <source>
        <strain evidence="3">An582</strain>
    </source>
</reference>
<dbReference type="GO" id="GO:0004181">
    <property type="term" value="F:metallocarboxypeptidase activity"/>
    <property type="evidence" value="ECO:0007669"/>
    <property type="project" value="InterPro"/>
</dbReference>
<evidence type="ECO:0000313" key="3">
    <source>
        <dbReference type="EMBL" id="MBM6947490.1"/>
    </source>
</evidence>
<dbReference type="EMBL" id="JACJKS010000002">
    <property type="protein sequence ID" value="MBM6947490.1"/>
    <property type="molecule type" value="Genomic_DNA"/>
</dbReference>
<dbReference type="CDD" id="cd06232">
    <property type="entry name" value="M14-like"/>
    <property type="match status" value="1"/>
</dbReference>
<feature type="domain" description="Peptidase M14" evidence="2">
    <location>
        <begin position="741"/>
        <end position="859"/>
    </location>
</feature>
<dbReference type="Pfam" id="PF00246">
    <property type="entry name" value="Peptidase_M14"/>
    <property type="match status" value="1"/>
</dbReference>